<dbReference type="Pfam" id="PF00809">
    <property type="entry name" value="Pterin_bind"/>
    <property type="match status" value="1"/>
</dbReference>
<organism evidence="8">
    <name type="scientific">marine sediment metagenome</name>
    <dbReference type="NCBI Taxonomy" id="412755"/>
    <lineage>
        <taxon>unclassified sequences</taxon>
        <taxon>metagenomes</taxon>
        <taxon>ecological metagenomes</taxon>
    </lineage>
</organism>
<evidence type="ECO:0000313" key="8">
    <source>
        <dbReference type="EMBL" id="GAI45870.1"/>
    </source>
</evidence>
<dbReference type="GO" id="GO:0050667">
    <property type="term" value="P:homocysteine metabolic process"/>
    <property type="evidence" value="ECO:0007669"/>
    <property type="project" value="TreeGrafter"/>
</dbReference>
<dbReference type="PANTHER" id="PTHR45833:SF1">
    <property type="entry name" value="METHIONINE SYNTHASE"/>
    <property type="match status" value="1"/>
</dbReference>
<dbReference type="PANTHER" id="PTHR45833">
    <property type="entry name" value="METHIONINE SYNTHASE"/>
    <property type="match status" value="1"/>
</dbReference>
<dbReference type="GO" id="GO:0046872">
    <property type="term" value="F:metal ion binding"/>
    <property type="evidence" value="ECO:0007669"/>
    <property type="project" value="UniProtKB-KW"/>
</dbReference>
<keyword evidence="2" id="KW-0489">Methyltransferase</keyword>
<gene>
    <name evidence="8" type="ORF">S06H3_43452</name>
</gene>
<proteinExistence type="inferred from homology"/>
<dbReference type="InterPro" id="IPR000489">
    <property type="entry name" value="Pterin-binding_dom"/>
</dbReference>
<feature type="non-terminal residue" evidence="8">
    <location>
        <position position="1"/>
    </location>
</feature>
<comment type="similarity">
    <text evidence="1">Belongs to the vitamin-B12 dependent methionine synthase family.</text>
</comment>
<dbReference type="AlphaFoldDB" id="X1Q448"/>
<evidence type="ECO:0000256" key="3">
    <source>
        <dbReference type="ARBA" id="ARBA00022628"/>
    </source>
</evidence>
<dbReference type="GO" id="GO:0008705">
    <property type="term" value="F:methionine synthase activity"/>
    <property type="evidence" value="ECO:0007669"/>
    <property type="project" value="TreeGrafter"/>
</dbReference>
<evidence type="ECO:0000256" key="2">
    <source>
        <dbReference type="ARBA" id="ARBA00022603"/>
    </source>
</evidence>
<evidence type="ECO:0000256" key="6">
    <source>
        <dbReference type="ARBA" id="ARBA00023285"/>
    </source>
</evidence>
<keyword evidence="6" id="KW-0170">Cobalt</keyword>
<evidence type="ECO:0000259" key="7">
    <source>
        <dbReference type="PROSITE" id="PS50972"/>
    </source>
</evidence>
<name>X1Q448_9ZZZZ</name>
<feature type="domain" description="Pterin-binding" evidence="7">
    <location>
        <begin position="1"/>
        <end position="141"/>
    </location>
</feature>
<dbReference type="GO" id="GO:0005829">
    <property type="term" value="C:cytosol"/>
    <property type="evidence" value="ECO:0007669"/>
    <property type="project" value="TreeGrafter"/>
</dbReference>
<evidence type="ECO:0000256" key="5">
    <source>
        <dbReference type="ARBA" id="ARBA00022723"/>
    </source>
</evidence>
<dbReference type="InterPro" id="IPR050554">
    <property type="entry name" value="Met_Synthase/Corrinoid"/>
</dbReference>
<evidence type="ECO:0000256" key="4">
    <source>
        <dbReference type="ARBA" id="ARBA00022679"/>
    </source>
</evidence>
<accession>X1Q448</accession>
<keyword evidence="5" id="KW-0479">Metal-binding</keyword>
<dbReference type="EMBL" id="BARV01026955">
    <property type="protein sequence ID" value="GAI45870.1"/>
    <property type="molecule type" value="Genomic_DNA"/>
</dbReference>
<protein>
    <recommendedName>
        <fullName evidence="7">Pterin-binding domain-containing protein</fullName>
    </recommendedName>
</protein>
<keyword evidence="3" id="KW-0846">Cobalamin</keyword>
<sequence>CQDDSGIPTTLPDKLRVANQIIESLVGEGIELNNIYIDPLVQPISTDFKSALITLDTIEEIMNRHPGVHTICGISNVSFGLPSRRQINRNFTVLALQKGLDAAIIDPCDRELMANIITTNMLLGKDEYCANYLLAYRSGKV</sequence>
<comment type="caution">
    <text evidence="8">The sequence shown here is derived from an EMBL/GenBank/DDBJ whole genome shotgun (WGS) entry which is preliminary data.</text>
</comment>
<dbReference type="GO" id="GO:0046653">
    <property type="term" value="P:tetrahydrofolate metabolic process"/>
    <property type="evidence" value="ECO:0007669"/>
    <property type="project" value="TreeGrafter"/>
</dbReference>
<keyword evidence="4" id="KW-0808">Transferase</keyword>
<evidence type="ECO:0000256" key="1">
    <source>
        <dbReference type="ARBA" id="ARBA00010398"/>
    </source>
</evidence>
<reference evidence="8" key="1">
    <citation type="journal article" date="2014" name="Front. Microbiol.">
        <title>High frequency of phylogenetically diverse reductive dehalogenase-homologous genes in deep subseafloor sedimentary metagenomes.</title>
        <authorList>
            <person name="Kawai M."/>
            <person name="Futagami T."/>
            <person name="Toyoda A."/>
            <person name="Takaki Y."/>
            <person name="Nishi S."/>
            <person name="Hori S."/>
            <person name="Arai W."/>
            <person name="Tsubouchi T."/>
            <person name="Morono Y."/>
            <person name="Uchiyama I."/>
            <person name="Ito T."/>
            <person name="Fujiyama A."/>
            <person name="Inagaki F."/>
            <person name="Takami H."/>
        </authorList>
    </citation>
    <scope>NUCLEOTIDE SEQUENCE</scope>
    <source>
        <strain evidence="8">Expedition CK06-06</strain>
    </source>
</reference>
<dbReference type="GO" id="GO:0031419">
    <property type="term" value="F:cobalamin binding"/>
    <property type="evidence" value="ECO:0007669"/>
    <property type="project" value="UniProtKB-KW"/>
</dbReference>
<dbReference type="GO" id="GO:0032259">
    <property type="term" value="P:methylation"/>
    <property type="evidence" value="ECO:0007669"/>
    <property type="project" value="UniProtKB-KW"/>
</dbReference>
<dbReference type="InterPro" id="IPR011005">
    <property type="entry name" value="Dihydropteroate_synth-like_sf"/>
</dbReference>
<dbReference type="SUPFAM" id="SSF51717">
    <property type="entry name" value="Dihydropteroate synthetase-like"/>
    <property type="match status" value="1"/>
</dbReference>
<dbReference type="Gene3D" id="3.20.20.20">
    <property type="entry name" value="Dihydropteroate synthase-like"/>
    <property type="match status" value="1"/>
</dbReference>
<dbReference type="PROSITE" id="PS50972">
    <property type="entry name" value="PTERIN_BINDING"/>
    <property type="match status" value="1"/>
</dbReference>